<keyword evidence="3 6" id="KW-0663">Pyridoxal phosphate</keyword>
<dbReference type="KEGG" id="rgu:A4W93_15180"/>
<reference evidence="7 8" key="1">
    <citation type="submission" date="2016-04" db="EMBL/GenBank/DDBJ databases">
        <title>Complete genome sequence of natural rubber-degrading, novel Gram-negative bacterium, Rhizobacter gummiphilus strain NS21.</title>
        <authorList>
            <person name="Tabata M."/>
            <person name="Kasai D."/>
            <person name="Fukuda M."/>
        </authorList>
    </citation>
    <scope>NUCLEOTIDE SEQUENCE [LARGE SCALE GENOMIC DNA]</scope>
    <source>
        <strain evidence="7 8">NS21</strain>
    </source>
</reference>
<dbReference type="GO" id="GO:0019450">
    <property type="term" value="P:L-cysteine catabolic process to pyruvate"/>
    <property type="evidence" value="ECO:0007669"/>
    <property type="project" value="TreeGrafter"/>
</dbReference>
<dbReference type="InterPro" id="IPR015422">
    <property type="entry name" value="PyrdxlP-dep_Trfase_small"/>
</dbReference>
<dbReference type="PIRSF" id="PIRSF001434">
    <property type="entry name" value="CGS"/>
    <property type="match status" value="1"/>
</dbReference>
<evidence type="ECO:0000313" key="7">
    <source>
        <dbReference type="EMBL" id="ARN21128.1"/>
    </source>
</evidence>
<dbReference type="SUPFAM" id="SSF53383">
    <property type="entry name" value="PLP-dependent transferases"/>
    <property type="match status" value="1"/>
</dbReference>
<evidence type="ECO:0000256" key="4">
    <source>
        <dbReference type="ARBA" id="ARBA00023239"/>
    </source>
</evidence>
<evidence type="ECO:0000313" key="8">
    <source>
        <dbReference type="Proteomes" id="UP000193427"/>
    </source>
</evidence>
<dbReference type="InterPro" id="IPR015424">
    <property type="entry name" value="PyrdxlP-dep_Trfase"/>
</dbReference>
<protein>
    <submittedName>
        <fullName evidence="7">Cystathionine beta-lyase</fullName>
    </submittedName>
</protein>
<evidence type="ECO:0000256" key="1">
    <source>
        <dbReference type="ARBA" id="ARBA00001933"/>
    </source>
</evidence>
<keyword evidence="8" id="KW-1185">Reference proteome</keyword>
<name>A0A1W6LAD1_9BURK</name>
<sequence>MSKDPRTRLIHHPYVPPAGFGAPVVGVHKASTVFFADTAALQARTWKEKTGYTYGLHGTPTTFMLEERIATLEGGLQTLLVPSGLAALSLVDMALLRSGDEVLIPDNAYGPNKELARHELAAWGIGHRFYDPMDAGALKAMIGPATRLVWLEAPGSVTMEFPDLAELTRVARDAGVLTALDNTWGTGLAFDAFDLPLSEGGSVAVDISVQALTKYASGGGDVLMGSVTTREEALHLRLKLCHMRMGWGVGLNDVEFVLRSLPTLALRYEAQDWAGRRLAEWWATRPEVTHVLHPALPGSPGHEHWRRLSTKAAGLFSVVFDEKYSQAQVHAFVDALRLFKIGFSWAGPVSLVVPYQLAGMRSQPTWKGTLVRFSIGFEAVEDLLADCEQALELL</sequence>
<dbReference type="PANTHER" id="PTHR43500:SF1">
    <property type="entry name" value="CYSTATHIONINE BETA-LYASE-RELATED"/>
    <property type="match status" value="1"/>
</dbReference>
<evidence type="ECO:0000256" key="2">
    <source>
        <dbReference type="ARBA" id="ARBA00009077"/>
    </source>
</evidence>
<dbReference type="EMBL" id="CP015118">
    <property type="protein sequence ID" value="ARN21128.1"/>
    <property type="molecule type" value="Genomic_DNA"/>
</dbReference>
<gene>
    <name evidence="7" type="ORF">A4W93_15180</name>
</gene>
<organism evidence="7 8">
    <name type="scientific">Piscinibacter gummiphilus</name>
    <dbReference type="NCBI Taxonomy" id="946333"/>
    <lineage>
        <taxon>Bacteria</taxon>
        <taxon>Pseudomonadati</taxon>
        <taxon>Pseudomonadota</taxon>
        <taxon>Betaproteobacteria</taxon>
        <taxon>Burkholderiales</taxon>
        <taxon>Sphaerotilaceae</taxon>
        <taxon>Piscinibacter</taxon>
    </lineage>
</organism>
<dbReference type="RefSeq" id="WP_085751414.1">
    <property type="nucleotide sequence ID" value="NZ_BSPR01000004.1"/>
</dbReference>
<dbReference type="Pfam" id="PF01053">
    <property type="entry name" value="Cys_Met_Meta_PP"/>
    <property type="match status" value="1"/>
</dbReference>
<comment type="cofactor">
    <cofactor evidence="1 6">
        <name>pyridoxal 5'-phosphate</name>
        <dbReference type="ChEBI" id="CHEBI:597326"/>
    </cofactor>
</comment>
<dbReference type="GO" id="GO:0030170">
    <property type="term" value="F:pyridoxal phosphate binding"/>
    <property type="evidence" value="ECO:0007669"/>
    <property type="project" value="InterPro"/>
</dbReference>
<dbReference type="Gene3D" id="3.90.1150.10">
    <property type="entry name" value="Aspartate Aminotransferase, domain 1"/>
    <property type="match status" value="1"/>
</dbReference>
<proteinExistence type="inferred from homology"/>
<dbReference type="InterPro" id="IPR015421">
    <property type="entry name" value="PyrdxlP-dep_Trfase_major"/>
</dbReference>
<dbReference type="GO" id="GO:0019346">
    <property type="term" value="P:transsulfuration"/>
    <property type="evidence" value="ECO:0007669"/>
    <property type="project" value="InterPro"/>
</dbReference>
<dbReference type="AlphaFoldDB" id="A0A1W6LAD1"/>
<comment type="catalytic activity">
    <reaction evidence="5">
        <text>L,L-cystathionine + H2O = L-homocysteine + pyruvate + NH4(+)</text>
        <dbReference type="Rhea" id="RHEA:13965"/>
        <dbReference type="ChEBI" id="CHEBI:15361"/>
        <dbReference type="ChEBI" id="CHEBI:15377"/>
        <dbReference type="ChEBI" id="CHEBI:28938"/>
        <dbReference type="ChEBI" id="CHEBI:58161"/>
        <dbReference type="ChEBI" id="CHEBI:58199"/>
    </reaction>
</comment>
<dbReference type="PANTHER" id="PTHR43500">
    <property type="entry name" value="CYSTATHIONINE BETA-LYASE-RELATED"/>
    <property type="match status" value="1"/>
</dbReference>
<dbReference type="Proteomes" id="UP000193427">
    <property type="component" value="Chromosome"/>
</dbReference>
<dbReference type="InterPro" id="IPR006233">
    <property type="entry name" value="Cys_b_lyase_bac"/>
</dbReference>
<dbReference type="Gene3D" id="3.40.640.10">
    <property type="entry name" value="Type I PLP-dependent aspartate aminotransferase-like (Major domain)"/>
    <property type="match status" value="1"/>
</dbReference>
<evidence type="ECO:0000256" key="6">
    <source>
        <dbReference type="RuleBase" id="RU362118"/>
    </source>
</evidence>
<keyword evidence="4 7" id="KW-0456">Lyase</keyword>
<dbReference type="OrthoDB" id="9805807at2"/>
<dbReference type="GO" id="GO:0047804">
    <property type="term" value="F:cysteine-S-conjugate beta-lyase activity"/>
    <property type="evidence" value="ECO:0007669"/>
    <property type="project" value="InterPro"/>
</dbReference>
<comment type="similarity">
    <text evidence="2 6">Belongs to the trans-sulfuration enzymes family.</text>
</comment>
<dbReference type="InterPro" id="IPR000277">
    <property type="entry name" value="Cys/Met-Metab_PyrdxlP-dep_enz"/>
</dbReference>
<evidence type="ECO:0000256" key="5">
    <source>
        <dbReference type="ARBA" id="ARBA00047517"/>
    </source>
</evidence>
<dbReference type="STRING" id="946333.A4W93_15180"/>
<evidence type="ECO:0000256" key="3">
    <source>
        <dbReference type="ARBA" id="ARBA00022898"/>
    </source>
</evidence>
<accession>A0A1W6LAD1</accession>